<accession>A0ABV6RJ26</accession>
<evidence type="ECO:0000313" key="3">
    <source>
        <dbReference type="EMBL" id="MFC0676771.1"/>
    </source>
</evidence>
<protein>
    <submittedName>
        <fullName evidence="3">DUF4334 domain-containing protein</fullName>
    </submittedName>
</protein>
<feature type="domain" description="GXWXG" evidence="1">
    <location>
        <begin position="26"/>
        <end position="84"/>
    </location>
</feature>
<dbReference type="Pfam" id="PF14231">
    <property type="entry name" value="GXWXG"/>
    <property type="match status" value="1"/>
</dbReference>
<proteinExistence type="predicted"/>
<gene>
    <name evidence="3" type="ORF">ACFFGH_02740</name>
</gene>
<organism evidence="3 4">
    <name type="scientific">Lysobacter korlensis</name>
    <dbReference type="NCBI Taxonomy" id="553636"/>
    <lineage>
        <taxon>Bacteria</taxon>
        <taxon>Pseudomonadati</taxon>
        <taxon>Pseudomonadota</taxon>
        <taxon>Gammaproteobacteria</taxon>
        <taxon>Lysobacterales</taxon>
        <taxon>Lysobacteraceae</taxon>
        <taxon>Lysobacter</taxon>
    </lineage>
</organism>
<evidence type="ECO:0000259" key="2">
    <source>
        <dbReference type="Pfam" id="PF14232"/>
    </source>
</evidence>
<reference evidence="3 4" key="1">
    <citation type="submission" date="2024-09" db="EMBL/GenBank/DDBJ databases">
        <authorList>
            <person name="Sun Q."/>
            <person name="Mori K."/>
        </authorList>
    </citation>
    <scope>NUCLEOTIDE SEQUENCE [LARGE SCALE GENOMIC DNA]</scope>
    <source>
        <strain evidence="3 4">KCTC 23076</strain>
    </source>
</reference>
<sequence>MESPAATPHWLASARGRGTTLTDALAMFDALEPVTVDAMIGRWSGYGLKTGHVLDGMLEAFGWRGKQFVDAETVHPLLFADAQGKTIAIDPRRLPIRLATRLQVQRIPGVRRAFELAQPLLCTEQPAARLRLMHYRGGVTAAMLYDGVPIHDVFRRIDDERVLGLMDCRYFESPFFFVLERA</sequence>
<dbReference type="Pfam" id="PF14232">
    <property type="entry name" value="DUF4334"/>
    <property type="match status" value="1"/>
</dbReference>
<dbReference type="Gene3D" id="2.40.128.580">
    <property type="entry name" value="GXWXG domain"/>
    <property type="match status" value="1"/>
</dbReference>
<dbReference type="InterPro" id="IPR025568">
    <property type="entry name" value="DUF4334"/>
</dbReference>
<evidence type="ECO:0000313" key="4">
    <source>
        <dbReference type="Proteomes" id="UP001589896"/>
    </source>
</evidence>
<dbReference type="Proteomes" id="UP001589896">
    <property type="component" value="Unassembled WGS sequence"/>
</dbReference>
<keyword evidence="4" id="KW-1185">Reference proteome</keyword>
<dbReference type="EMBL" id="JBHLTG010000001">
    <property type="protein sequence ID" value="MFC0676771.1"/>
    <property type="molecule type" value="Genomic_DNA"/>
</dbReference>
<evidence type="ECO:0000259" key="1">
    <source>
        <dbReference type="Pfam" id="PF14231"/>
    </source>
</evidence>
<dbReference type="InterPro" id="IPR025951">
    <property type="entry name" value="GXWXG_dom"/>
</dbReference>
<comment type="caution">
    <text evidence="3">The sequence shown here is derived from an EMBL/GenBank/DDBJ whole genome shotgun (WGS) entry which is preliminary data.</text>
</comment>
<feature type="domain" description="DUF4334" evidence="2">
    <location>
        <begin position="127"/>
        <end position="181"/>
    </location>
</feature>
<dbReference type="RefSeq" id="WP_386664595.1">
    <property type="nucleotide sequence ID" value="NZ_JBHLTG010000001.1"/>
</dbReference>
<name>A0ABV6RJ26_9GAMM</name>